<dbReference type="OrthoDB" id="9809288at2"/>
<proteinExistence type="inferred from homology"/>
<feature type="domain" description="Nitroreductase" evidence="6">
    <location>
        <begin position="7"/>
        <end position="170"/>
    </location>
</feature>
<comment type="similarity">
    <text evidence="2">Belongs to the nitroreductase family.</text>
</comment>
<evidence type="ECO:0000256" key="2">
    <source>
        <dbReference type="ARBA" id="ARBA00007118"/>
    </source>
</evidence>
<dbReference type="PANTHER" id="PTHR43673">
    <property type="entry name" value="NAD(P)H NITROREDUCTASE YDGI-RELATED"/>
    <property type="match status" value="1"/>
</dbReference>
<dbReference type="Gene3D" id="3.40.109.10">
    <property type="entry name" value="NADH Oxidase"/>
    <property type="match status" value="1"/>
</dbReference>
<dbReference type="SUPFAM" id="SSF55469">
    <property type="entry name" value="FMN-dependent nitroreductase-like"/>
    <property type="match status" value="1"/>
</dbReference>
<name>A0A0G3GV97_9CORY</name>
<dbReference type="InterPro" id="IPR000415">
    <property type="entry name" value="Nitroreductase-like"/>
</dbReference>
<dbReference type="PANTHER" id="PTHR43673:SF2">
    <property type="entry name" value="NITROREDUCTASE"/>
    <property type="match status" value="1"/>
</dbReference>
<organism evidence="7 8">
    <name type="scientific">Corynebacterium mustelae</name>
    <dbReference type="NCBI Taxonomy" id="571915"/>
    <lineage>
        <taxon>Bacteria</taxon>
        <taxon>Bacillati</taxon>
        <taxon>Actinomycetota</taxon>
        <taxon>Actinomycetes</taxon>
        <taxon>Mycobacteriales</taxon>
        <taxon>Corynebacteriaceae</taxon>
        <taxon>Corynebacterium</taxon>
    </lineage>
</organism>
<dbReference type="Proteomes" id="UP000035199">
    <property type="component" value="Chromosome"/>
</dbReference>
<evidence type="ECO:0000259" key="6">
    <source>
        <dbReference type="Pfam" id="PF00881"/>
    </source>
</evidence>
<protein>
    <submittedName>
        <fullName evidence="7">Nitroreductase</fullName>
    </submittedName>
</protein>
<dbReference type="PATRIC" id="fig|571915.4.peg.92"/>
<sequence>MNVSEAIKTRRAIRSYTDQELTDQVVDNVVSLALEAPTAFNLQRADLVVVRDQAVKDGLFAASNQTQLRDAPVVLVVVARTGVPTDIIDVLGEDYGAGVVQYFESLDAAKLRESAMKDAVLVGAFALIAAQAEGLATSPTTGWDEAKVLEAVGLPADGEHGVALVIAMGYGNEQPAHPGRNASRRVNDRY</sequence>
<reference evidence="8" key="2">
    <citation type="submission" date="2015-05" db="EMBL/GenBank/DDBJ databases">
        <title>Complete genome sequence of Corynebacterium mustelae DSM 45274, isolated from various tissues of a male ferret with lethal sepsis.</title>
        <authorList>
            <person name="Ruckert C."/>
            <person name="Albersmeier A."/>
            <person name="Winkler A."/>
            <person name="Tauch A."/>
        </authorList>
    </citation>
    <scope>NUCLEOTIDE SEQUENCE [LARGE SCALE GENOMIC DNA]</scope>
    <source>
        <strain evidence="8">DSM 45274</strain>
    </source>
</reference>
<keyword evidence="5" id="KW-0560">Oxidoreductase</keyword>
<dbReference type="GO" id="GO:0016491">
    <property type="term" value="F:oxidoreductase activity"/>
    <property type="evidence" value="ECO:0007669"/>
    <property type="project" value="UniProtKB-KW"/>
</dbReference>
<dbReference type="STRING" id="571915.CMUST_00440"/>
<evidence type="ECO:0000313" key="7">
    <source>
        <dbReference type="EMBL" id="AKK04445.1"/>
    </source>
</evidence>
<keyword evidence="8" id="KW-1185">Reference proteome</keyword>
<dbReference type="EMBL" id="CP011542">
    <property type="protein sequence ID" value="AKK04445.1"/>
    <property type="molecule type" value="Genomic_DNA"/>
</dbReference>
<evidence type="ECO:0000256" key="1">
    <source>
        <dbReference type="ARBA" id="ARBA00001917"/>
    </source>
</evidence>
<evidence type="ECO:0000256" key="5">
    <source>
        <dbReference type="ARBA" id="ARBA00023002"/>
    </source>
</evidence>
<dbReference type="AlphaFoldDB" id="A0A0G3GV97"/>
<keyword evidence="3" id="KW-0285">Flavoprotein</keyword>
<evidence type="ECO:0000256" key="3">
    <source>
        <dbReference type="ARBA" id="ARBA00022630"/>
    </source>
</evidence>
<evidence type="ECO:0000313" key="8">
    <source>
        <dbReference type="Proteomes" id="UP000035199"/>
    </source>
</evidence>
<reference evidence="7 8" key="1">
    <citation type="journal article" date="2015" name="Genome Announc.">
        <title>Complete Genome Sequence of the Type Strain Corynebacterium mustelae DSM 45274, Isolated from Various Tissues of a Male Ferret with Lethal Sepsis.</title>
        <authorList>
            <person name="Ruckert C."/>
            <person name="Eimer J."/>
            <person name="Winkler A."/>
            <person name="Tauch A."/>
        </authorList>
    </citation>
    <scope>NUCLEOTIDE SEQUENCE [LARGE SCALE GENOMIC DNA]</scope>
    <source>
        <strain evidence="7 8">DSM 45274</strain>
    </source>
</reference>
<evidence type="ECO:0000256" key="4">
    <source>
        <dbReference type="ARBA" id="ARBA00022643"/>
    </source>
</evidence>
<gene>
    <name evidence="7" type="ORF">CMUST_00440</name>
</gene>
<dbReference type="InterPro" id="IPR029479">
    <property type="entry name" value="Nitroreductase"/>
</dbReference>
<keyword evidence="4" id="KW-0288">FMN</keyword>
<comment type="cofactor">
    <cofactor evidence="1">
        <name>FMN</name>
        <dbReference type="ChEBI" id="CHEBI:58210"/>
    </cofactor>
</comment>
<accession>A0A0G3GV97</accession>
<dbReference type="Pfam" id="PF00881">
    <property type="entry name" value="Nitroreductase"/>
    <property type="match status" value="1"/>
</dbReference>
<dbReference type="RefSeq" id="WP_047260866.1">
    <property type="nucleotide sequence ID" value="NZ_CP011542.1"/>
</dbReference>
<dbReference type="KEGG" id="cmv:CMUST_00440"/>